<reference evidence="1 2" key="1">
    <citation type="journal article" date="2020" name="Nat. Food">
        <title>A phased Vanilla planifolia genome enables genetic improvement of flavour and production.</title>
        <authorList>
            <person name="Hasing T."/>
            <person name="Tang H."/>
            <person name="Brym M."/>
            <person name="Khazi F."/>
            <person name="Huang T."/>
            <person name="Chambers A.H."/>
        </authorList>
    </citation>
    <scope>NUCLEOTIDE SEQUENCE [LARGE SCALE GENOMIC DNA]</scope>
    <source>
        <tissue evidence="1">Leaf</tissue>
    </source>
</reference>
<dbReference type="EMBL" id="JADCNL010000014">
    <property type="protein sequence ID" value="KAG0453040.1"/>
    <property type="molecule type" value="Genomic_DNA"/>
</dbReference>
<comment type="caution">
    <text evidence="1">The sequence shown here is derived from an EMBL/GenBank/DDBJ whole genome shotgun (WGS) entry which is preliminary data.</text>
</comment>
<keyword evidence="2" id="KW-1185">Reference proteome</keyword>
<proteinExistence type="predicted"/>
<organism evidence="1 2">
    <name type="scientific">Vanilla planifolia</name>
    <name type="common">Vanilla</name>
    <dbReference type="NCBI Taxonomy" id="51239"/>
    <lineage>
        <taxon>Eukaryota</taxon>
        <taxon>Viridiplantae</taxon>
        <taxon>Streptophyta</taxon>
        <taxon>Embryophyta</taxon>
        <taxon>Tracheophyta</taxon>
        <taxon>Spermatophyta</taxon>
        <taxon>Magnoliopsida</taxon>
        <taxon>Liliopsida</taxon>
        <taxon>Asparagales</taxon>
        <taxon>Orchidaceae</taxon>
        <taxon>Vanilloideae</taxon>
        <taxon>Vanilleae</taxon>
        <taxon>Vanilla</taxon>
    </lineage>
</organism>
<accession>A0A835U9L4</accession>
<dbReference type="Proteomes" id="UP000636800">
    <property type="component" value="Unassembled WGS sequence"/>
</dbReference>
<gene>
    <name evidence="1" type="ORF">HPP92_025704</name>
</gene>
<sequence length="111" mass="12529">MIKYKLAYKRQITSQGSHLGLSAVLVEGERRWLLSSTLPSECCDGREKLRECFIRDEDETERAYNEFSNAIPVISLAGIDEEEVARGLEIPGVSAACEEWGISRWLTTAFM</sequence>
<protein>
    <submittedName>
        <fullName evidence="1">Uncharacterized protein</fullName>
    </submittedName>
</protein>
<dbReference type="AlphaFoldDB" id="A0A835U9L4"/>
<name>A0A835U9L4_VANPL</name>
<evidence type="ECO:0000313" key="1">
    <source>
        <dbReference type="EMBL" id="KAG0453040.1"/>
    </source>
</evidence>
<evidence type="ECO:0000313" key="2">
    <source>
        <dbReference type="Proteomes" id="UP000636800"/>
    </source>
</evidence>